<accession>A0ABC9DEL0</accession>
<dbReference type="PROSITE" id="PS50222">
    <property type="entry name" value="EF_HAND_2"/>
    <property type="match status" value="1"/>
</dbReference>
<reference evidence="4 6" key="2">
    <citation type="submission" date="2024-10" db="EMBL/GenBank/DDBJ databases">
        <authorList>
            <person name="Ryan C."/>
        </authorList>
    </citation>
    <scope>NUCLEOTIDE SEQUENCE [LARGE SCALE GENOMIC DNA]</scope>
</reference>
<gene>
    <name evidence="4" type="ORF">URODEC1_LOCUS84747</name>
    <name evidence="5" type="ORF">URODEC1_LOCUS87727</name>
</gene>
<protein>
    <recommendedName>
        <fullName evidence="3">EF-hand domain-containing protein</fullName>
    </recommendedName>
</protein>
<reference evidence="6" key="1">
    <citation type="submission" date="2024-06" db="EMBL/GenBank/DDBJ databases">
        <authorList>
            <person name="Ryan C."/>
        </authorList>
    </citation>
    <scope>NUCLEOTIDE SEQUENCE [LARGE SCALE GENOMIC DNA]</scope>
</reference>
<dbReference type="Proteomes" id="UP001497457">
    <property type="component" value="Chromosome 34rd"/>
</dbReference>
<dbReference type="PANTHER" id="PTHR31495">
    <property type="entry name" value="PEROXYGENASE 3-RELATED"/>
    <property type="match status" value="1"/>
</dbReference>
<dbReference type="InterPro" id="IPR007736">
    <property type="entry name" value="Caleosin-related"/>
</dbReference>
<dbReference type="Pfam" id="PF05042">
    <property type="entry name" value="Caleosin"/>
    <property type="match status" value="1"/>
</dbReference>
<dbReference type="Proteomes" id="UP001497457">
    <property type="component" value="Chromosome 33rd"/>
</dbReference>
<evidence type="ECO:0000313" key="4">
    <source>
        <dbReference type="EMBL" id="CAL5037890.1"/>
    </source>
</evidence>
<keyword evidence="6" id="KW-1185">Reference proteome</keyword>
<proteinExistence type="inferred from homology"/>
<feature type="chain" id="PRO_5044721784" description="EF-hand domain-containing protein" evidence="2">
    <location>
        <begin position="34"/>
        <end position="222"/>
    </location>
</feature>
<evidence type="ECO:0000256" key="1">
    <source>
        <dbReference type="ARBA" id="ARBA00006765"/>
    </source>
</evidence>
<evidence type="ECO:0000313" key="5">
    <source>
        <dbReference type="EMBL" id="CAL5043464.1"/>
    </source>
</evidence>
<evidence type="ECO:0000259" key="3">
    <source>
        <dbReference type="PROSITE" id="PS50222"/>
    </source>
</evidence>
<keyword evidence="2" id="KW-0732">Signal</keyword>
<name>A0ABC9DEL0_9POAL</name>
<dbReference type="AlphaFoldDB" id="A0ABC9DEL0"/>
<dbReference type="EMBL" id="OZ075143">
    <property type="protein sequence ID" value="CAL5037890.1"/>
    <property type="molecule type" value="Genomic_DNA"/>
</dbReference>
<sequence length="222" mass="24658">MVARQRAAASLQVLSILSVLLTCSLCCFGKVSARALLADGASSNMTELQKHVSFFDRNKDGIITPLETFQGFVAVGCEIAFSSAAASTVHGALAPFTNPPGTLPPYVNIHVKYIHRAIHGSDTGAYDSKGRFVQEKFDEIFKKHAHIKLDALTLPEVEEMLIFNRDFLDPASWPAAEAEWQLIYQLAHDRYGFLTKKRARGIYDGTIFVELEERRKSLHSDT</sequence>
<dbReference type="InterPro" id="IPR002048">
    <property type="entry name" value="EF_hand_dom"/>
</dbReference>
<evidence type="ECO:0000313" key="6">
    <source>
        <dbReference type="Proteomes" id="UP001497457"/>
    </source>
</evidence>
<comment type="similarity">
    <text evidence="1">Belongs to the caleosin family.</text>
</comment>
<dbReference type="PANTHER" id="PTHR31495:SF4">
    <property type="entry name" value="OS06G0254600 PROTEIN"/>
    <property type="match status" value="1"/>
</dbReference>
<feature type="domain" description="EF-hand" evidence="3">
    <location>
        <begin position="43"/>
        <end position="78"/>
    </location>
</feature>
<dbReference type="EMBL" id="OZ075144">
    <property type="protein sequence ID" value="CAL5043464.1"/>
    <property type="molecule type" value="Genomic_DNA"/>
</dbReference>
<evidence type="ECO:0000256" key="2">
    <source>
        <dbReference type="SAM" id="SignalP"/>
    </source>
</evidence>
<organism evidence="4 6">
    <name type="scientific">Urochloa decumbens</name>
    <dbReference type="NCBI Taxonomy" id="240449"/>
    <lineage>
        <taxon>Eukaryota</taxon>
        <taxon>Viridiplantae</taxon>
        <taxon>Streptophyta</taxon>
        <taxon>Embryophyta</taxon>
        <taxon>Tracheophyta</taxon>
        <taxon>Spermatophyta</taxon>
        <taxon>Magnoliopsida</taxon>
        <taxon>Liliopsida</taxon>
        <taxon>Poales</taxon>
        <taxon>Poaceae</taxon>
        <taxon>PACMAD clade</taxon>
        <taxon>Panicoideae</taxon>
        <taxon>Panicodae</taxon>
        <taxon>Paniceae</taxon>
        <taxon>Melinidinae</taxon>
        <taxon>Urochloa</taxon>
    </lineage>
</organism>
<feature type="signal peptide" evidence="2">
    <location>
        <begin position="1"/>
        <end position="33"/>
    </location>
</feature>